<name>A0A016RZL3_9BILA</name>
<protein>
    <submittedName>
        <fullName evidence="1">Uncharacterized protein</fullName>
    </submittedName>
</protein>
<dbReference type="Proteomes" id="UP000024635">
    <property type="component" value="Unassembled WGS sequence"/>
</dbReference>
<dbReference type="AlphaFoldDB" id="A0A016RZL3"/>
<gene>
    <name evidence="1" type="primary">Acey_s0328.g2634</name>
    <name evidence="1" type="ORF">Y032_0328g2634</name>
</gene>
<reference evidence="2" key="1">
    <citation type="journal article" date="2015" name="Nat. Genet.">
        <title>The genome and transcriptome of the zoonotic hookworm Ancylostoma ceylanicum identify infection-specific gene families.</title>
        <authorList>
            <person name="Schwarz E.M."/>
            <person name="Hu Y."/>
            <person name="Antoshechkin I."/>
            <person name="Miller M.M."/>
            <person name="Sternberg P.W."/>
            <person name="Aroian R.V."/>
        </authorList>
    </citation>
    <scope>NUCLEOTIDE SEQUENCE</scope>
    <source>
        <strain evidence="2">HY135</strain>
    </source>
</reference>
<dbReference type="EMBL" id="JARK01001664">
    <property type="protein sequence ID" value="EYB83830.1"/>
    <property type="molecule type" value="Genomic_DNA"/>
</dbReference>
<organism evidence="1 2">
    <name type="scientific">Ancylostoma ceylanicum</name>
    <dbReference type="NCBI Taxonomy" id="53326"/>
    <lineage>
        <taxon>Eukaryota</taxon>
        <taxon>Metazoa</taxon>
        <taxon>Ecdysozoa</taxon>
        <taxon>Nematoda</taxon>
        <taxon>Chromadorea</taxon>
        <taxon>Rhabditida</taxon>
        <taxon>Rhabditina</taxon>
        <taxon>Rhabditomorpha</taxon>
        <taxon>Strongyloidea</taxon>
        <taxon>Ancylostomatidae</taxon>
        <taxon>Ancylostomatinae</taxon>
        <taxon>Ancylostoma</taxon>
    </lineage>
</organism>
<comment type="caution">
    <text evidence="1">The sequence shown here is derived from an EMBL/GenBank/DDBJ whole genome shotgun (WGS) entry which is preliminary data.</text>
</comment>
<evidence type="ECO:0000313" key="2">
    <source>
        <dbReference type="Proteomes" id="UP000024635"/>
    </source>
</evidence>
<proteinExistence type="predicted"/>
<sequence length="86" mass="9892">MGRILYTTPAYSTSPERNFEDYSAERLLANIIKIYSTLEDVLSNFEKIIPLWNFGWLTGFWSGPPCSNLAIKVHSSKKYWTICVPT</sequence>
<evidence type="ECO:0000313" key="1">
    <source>
        <dbReference type="EMBL" id="EYB83830.1"/>
    </source>
</evidence>
<keyword evidence="2" id="KW-1185">Reference proteome</keyword>
<accession>A0A016RZL3</accession>